<dbReference type="SMART" id="SM00241">
    <property type="entry name" value="ZP"/>
    <property type="match status" value="1"/>
</dbReference>
<dbReference type="PANTHER" id="PTHR24042:SF5">
    <property type="entry name" value="EGF-LIKE CALCIUM-BINDING DOMAIN-CONTAINING PROTEIN"/>
    <property type="match status" value="1"/>
</dbReference>
<dbReference type="PANTHER" id="PTHR24042">
    <property type="entry name" value="NEL HOMOLOG"/>
    <property type="match status" value="1"/>
</dbReference>
<dbReference type="SUPFAM" id="SSF57184">
    <property type="entry name" value="Growth factor receptor domain"/>
    <property type="match status" value="2"/>
</dbReference>
<dbReference type="InterPro" id="IPR049883">
    <property type="entry name" value="NOTCH1_EGF-like"/>
</dbReference>
<evidence type="ECO:0000256" key="1">
    <source>
        <dbReference type="ARBA" id="ARBA00022536"/>
    </source>
</evidence>
<keyword evidence="11" id="KW-1185">Reference proteome</keyword>
<feature type="region of interest" description="Disordered" evidence="7">
    <location>
        <begin position="837"/>
        <end position="889"/>
    </location>
</feature>
<feature type="compositionally biased region" description="Polar residues" evidence="7">
    <location>
        <begin position="2040"/>
        <end position="2056"/>
    </location>
</feature>
<feature type="domain" description="EGF-like" evidence="8">
    <location>
        <begin position="2390"/>
        <end position="2429"/>
    </location>
</feature>
<dbReference type="InterPro" id="IPR024731">
    <property type="entry name" value="NELL2-like_EGF"/>
</dbReference>
<organism evidence="12">
    <name type="scientific">Enterobius vermicularis</name>
    <name type="common">Human pinworm</name>
    <dbReference type="NCBI Taxonomy" id="51028"/>
    <lineage>
        <taxon>Eukaryota</taxon>
        <taxon>Metazoa</taxon>
        <taxon>Ecdysozoa</taxon>
        <taxon>Nematoda</taxon>
        <taxon>Chromadorea</taxon>
        <taxon>Rhabditida</taxon>
        <taxon>Spirurina</taxon>
        <taxon>Oxyuridomorpha</taxon>
        <taxon>Oxyuroidea</taxon>
        <taxon>Oxyuridae</taxon>
        <taxon>Enterobius</taxon>
    </lineage>
</organism>
<feature type="domain" description="EGF-like" evidence="8">
    <location>
        <begin position="2432"/>
        <end position="2471"/>
    </location>
</feature>
<dbReference type="Pfam" id="PF12947">
    <property type="entry name" value="EGF_3"/>
    <property type="match status" value="1"/>
</dbReference>
<dbReference type="EMBL" id="UXUI01009538">
    <property type="protein sequence ID" value="VDD93903.1"/>
    <property type="molecule type" value="Genomic_DNA"/>
</dbReference>
<protein>
    <submittedName>
        <fullName evidence="12">EGF-like domain-containing protein</fullName>
    </submittedName>
</protein>
<dbReference type="PROSITE" id="PS50026">
    <property type="entry name" value="EGF_3"/>
    <property type="match status" value="13"/>
</dbReference>
<feature type="region of interest" description="Disordered" evidence="7">
    <location>
        <begin position="1623"/>
        <end position="2157"/>
    </location>
</feature>
<evidence type="ECO:0000256" key="6">
    <source>
        <dbReference type="PROSITE-ProRule" id="PRU00076"/>
    </source>
</evidence>
<dbReference type="Pfam" id="PF25057">
    <property type="entry name" value="CUT_N"/>
    <property type="match status" value="1"/>
</dbReference>
<feature type="compositionally biased region" description="Low complexity" evidence="7">
    <location>
        <begin position="1695"/>
        <end position="1711"/>
    </location>
</feature>
<feature type="region of interest" description="Disordered" evidence="7">
    <location>
        <begin position="739"/>
        <end position="809"/>
    </location>
</feature>
<dbReference type="InterPro" id="IPR018097">
    <property type="entry name" value="EGF_Ca-bd_CS"/>
</dbReference>
<dbReference type="Pfam" id="PF07645">
    <property type="entry name" value="EGF_CA"/>
    <property type="match status" value="11"/>
</dbReference>
<feature type="compositionally biased region" description="Polar residues" evidence="7">
    <location>
        <begin position="1464"/>
        <end position="1474"/>
    </location>
</feature>
<feature type="domain" description="EGF-like" evidence="8">
    <location>
        <begin position="2261"/>
        <end position="2302"/>
    </location>
</feature>
<dbReference type="FunFam" id="2.10.25.10:FF:000038">
    <property type="entry name" value="Fibrillin 2"/>
    <property type="match status" value="6"/>
</dbReference>
<feature type="domain" description="EGF-like" evidence="8">
    <location>
        <begin position="160"/>
        <end position="200"/>
    </location>
</feature>
<keyword evidence="5" id="KW-0325">Glycoprotein</keyword>
<feature type="compositionally biased region" description="Polar residues" evidence="7">
    <location>
        <begin position="1978"/>
        <end position="1995"/>
    </location>
</feature>
<dbReference type="InterPro" id="IPR000152">
    <property type="entry name" value="EGF-type_Asp/Asn_hydroxyl_site"/>
</dbReference>
<dbReference type="GO" id="GO:0005509">
    <property type="term" value="F:calcium ion binding"/>
    <property type="evidence" value="ECO:0007669"/>
    <property type="project" value="InterPro"/>
</dbReference>
<feature type="region of interest" description="Disordered" evidence="7">
    <location>
        <begin position="365"/>
        <end position="384"/>
    </location>
</feature>
<feature type="compositionally biased region" description="Basic and acidic residues" evidence="7">
    <location>
        <begin position="1713"/>
        <end position="1722"/>
    </location>
</feature>
<feature type="compositionally biased region" description="Polar residues" evidence="7">
    <location>
        <begin position="1667"/>
        <end position="1694"/>
    </location>
</feature>
<dbReference type="OrthoDB" id="283575at2759"/>
<evidence type="ECO:0000256" key="3">
    <source>
        <dbReference type="ARBA" id="ARBA00022737"/>
    </source>
</evidence>
<evidence type="ECO:0000313" key="11">
    <source>
        <dbReference type="Proteomes" id="UP000274131"/>
    </source>
</evidence>
<feature type="compositionally biased region" description="Polar residues" evidence="7">
    <location>
        <begin position="2119"/>
        <end position="2139"/>
    </location>
</feature>
<evidence type="ECO:0000256" key="7">
    <source>
        <dbReference type="SAM" id="MobiDB-lite"/>
    </source>
</evidence>
<reference evidence="12" key="1">
    <citation type="submission" date="2016-04" db="UniProtKB">
        <authorList>
            <consortium name="WormBaseParasite"/>
        </authorList>
    </citation>
    <scope>IDENTIFICATION</scope>
</reference>
<dbReference type="PROSITE" id="PS01187">
    <property type="entry name" value="EGF_CA"/>
    <property type="match status" value="7"/>
</dbReference>
<dbReference type="CDD" id="cd00054">
    <property type="entry name" value="EGF_CA"/>
    <property type="match status" value="9"/>
</dbReference>
<dbReference type="SUPFAM" id="SSF57196">
    <property type="entry name" value="EGF/Laminin"/>
    <property type="match status" value="5"/>
</dbReference>
<feature type="compositionally biased region" description="Polar residues" evidence="7">
    <location>
        <begin position="1142"/>
        <end position="1172"/>
    </location>
</feature>
<dbReference type="InterPro" id="IPR000742">
    <property type="entry name" value="EGF"/>
</dbReference>
<feature type="compositionally biased region" description="Polar residues" evidence="7">
    <location>
        <begin position="1814"/>
        <end position="1830"/>
    </location>
</feature>
<dbReference type="STRING" id="51028.A0A158QBD8"/>
<dbReference type="Gene3D" id="2.90.20.10">
    <property type="entry name" value="Plasmodium vivax P25 domain"/>
    <property type="match status" value="1"/>
</dbReference>
<feature type="compositionally biased region" description="Low complexity" evidence="7">
    <location>
        <begin position="1318"/>
        <end position="1333"/>
    </location>
</feature>
<feature type="region of interest" description="Disordered" evidence="7">
    <location>
        <begin position="1107"/>
        <end position="1172"/>
    </location>
</feature>
<feature type="compositionally biased region" description="Low complexity" evidence="7">
    <location>
        <begin position="367"/>
        <end position="384"/>
    </location>
</feature>
<comment type="caution">
    <text evidence="6">Lacks conserved residue(s) required for the propagation of feature annotation.</text>
</comment>
<feature type="region of interest" description="Disordered" evidence="7">
    <location>
        <begin position="515"/>
        <end position="544"/>
    </location>
</feature>
<dbReference type="PROSITE" id="PS51034">
    <property type="entry name" value="ZP_2"/>
    <property type="match status" value="1"/>
</dbReference>
<gene>
    <name evidence="10" type="ORF">EVEC_LOCUS8654</name>
</gene>
<feature type="compositionally biased region" description="Polar residues" evidence="7">
    <location>
        <begin position="1334"/>
        <end position="1349"/>
    </location>
</feature>
<feature type="compositionally biased region" description="Polar residues" evidence="7">
    <location>
        <begin position="879"/>
        <end position="889"/>
    </location>
</feature>
<feature type="domain" description="EGF-like" evidence="8">
    <location>
        <begin position="2522"/>
        <end position="2563"/>
    </location>
</feature>
<feature type="domain" description="EGF-like" evidence="8">
    <location>
        <begin position="76"/>
        <end position="119"/>
    </location>
</feature>
<feature type="compositionally biased region" description="Basic and acidic residues" evidence="7">
    <location>
        <begin position="1016"/>
        <end position="1043"/>
    </location>
</feature>
<evidence type="ECO:0000256" key="5">
    <source>
        <dbReference type="ARBA" id="ARBA00023180"/>
    </source>
</evidence>
<sequence>GRCNSTCNHRGACLFDGVRGQCYCNAGYHGPECEIKDFNECEDKPCHWLAHCQNTLSSYYCTCFPGFQGNGHECSDIDECELGIAQCPEHSVCVNLPGTYFCNCTEGFQQLGLPAERCADIDECEQGLHNCPGNLICQNKVSYTYCLLSASKNQNGLCVDIDECTEKTNACDKRATCSNTLGGYECRCDEGFAGDGQTCSPKYDCSQQEGICDRHAFCLGSLRMCICHSGYVGDGLNCYDIDECESKDNLCKESSSERCVNLDGGYVCCASNTTDAQCIRDKGVFCSGGCGRNAICYNETCRCMEGYKGDPKVKCVDINECENDKQCPGVGEWCVNLKGGYTCCGSESKNTECFAKSLINVQEKRGSGSVQRSEGSSRESSSGGFIKKNDNLGLGFLVSLPCDKGCPTDSHCNGDLCQCNEGFVGNPVKGCEDINECERNPCRNSDEKCINTRGSFLCCAPDSNKPYCTEAQSTGTGGEFDFHTNSENRSEAGSWTIKTVGEWKNSSGGALIIGRKKMNDREKEDETTTTEQEEEGDYEGGNQQLGLEISNGGFVGGKSGGYKIEVINGILQTTPGADKPGIDIYPEDSTLSVADEEKAIGKRPQNETTTTTVSPMGITTSDVLGKIGNSKAGEQGENRESSGSTAKSKNAETETSKLNRPHIVAGDTKEAIIPKKEHHTPKAVKVSGDVTQLESYNETSAAHSPGTNGSASQPIPKECLYYLEKTTTTTTTQKPNCVNVESTGSAGEKLVNTAEIRSSTEAPKDSQQTITGTQEKNEGSTSEYSTSVPVVQDKSMSFSKPATSELTNTETTLKSDLRVTSDNPSITTTIVPSSAGVTLTSENSSEESTTQKSINLENEPTEKTATKYFSASESERKSTSPGEESFTKTTTIFQKTSATLFPTTQGRLVDNTETVTPNILVSPEAVKNTGPAETHSESTIGPLISTELSTTSYVREPITETNSASTANKLEPFLTAGNTHLKLTTMAYTTEGLSQNENHREPENLLPTMKTISVGTEERKESTTPFDRKEDLSSEVTGNKHENGFTNSPRQETKESAWDGTTAQGEVARTKPITNTASKPPDLSAFTAPSQPTQKEVIVTQEVTTTLASENASRERITATTESITGSGPTSVYDESGKKKIQTTSSGDTNLKTSTLSSVTIAGEPQSLSTEKTRVESTFYSTTGETITSLVTERPEIEHTVPKSTEDLTDEYPEVTSSTEPTSSGEVTSVNEQVAKTGLSEITAIQPGYSSPPQRMETMPNDKEENVEKTHEYTLSTYPASSSESSAENDRTKSVSEKSTTLPTSDRPAGTDEQAVFSSGSEGSTSPSVYSPSLPTENPETTFYRQPSETVGELVGDGTRNSEVENTTRKEGLSGGEETIPDRTTLVSEKEETKVQEVSTYSTATGSPLAEITRHPEVTSKMRTEESYTVRRDEGTEGEGTVESLEYSRGSTTASATHHETQVMDKQQNTTGELSTPEKLPEQKGLVTAGSVLEQDKMTTLSATTETSVIEKTLEAQATRGGVTDELLTPEQTFTTLFGQTSENLKSETREATPLPASKTVSITEKGEVAGNTVETTQHGAEKTTPSQTIEKVATPTTEVPEIAIGTSQFGTEMTPKQTFGVSATVKPAASETTTESSQFKTSETTVESSHPEAENTKLPEILEEMTATTKLEASGTSVESSQPEAKKITSSQVSEFSGTTELETSGTTVGIHHPEAEEKTLPRVPEVSMTVTPEATETPVGTSQPEAEKTTPPQLPELSVTVTPEVPESTVRTSSPAAPETSIGISQTESEETTPLQFTEISITAKSEVSEATVRTSAPATSETTTGISQPELEETTSPLLSKLSVTVTPEVPETTIGTSSPAAPETTVEISKPEAEETTPPQFTDIPVTAKSEVPENTVGTSSSAALETTIGITEPEAEKTTLPQFSEVPVTGKSAVPESTVGISQPEVEKTIPLDVFKEASTTTSPEAPDIIVRTSENQVEETTLSPTSEKTSVTEEAAGPDTTVKLETEELFASGSQSPFGVSSTGSTEEPGKLITATQPASSVNIKSTVPTVKTIPTYDERSGAHETSLPGRITEDQQSQRTDSRSTVPATETLFVPIDSEKSPDSGYKPDQLPGTSKTSGNCSTPTEGASERSTAPVPVATVPSMQSNTSTTGITRGVEQEVTLPNKNTEGTTLEEAALPTTTTIDQGLLVGSLEPRITSQGNTSATVYSSQTANGSRCYSSDECTQDAYCERRSGVCRCYPGFVGAPPQVPCIDVDECARRLDSCDPTSRCWNFVGGYTCLCNIGYRKLSNGKCIDIDECMERRNDLCHPDAFCTNLPGSYICKCKAGDGYTCIPVEKRHCTPSELEKYDCGRNHLCLVNATGHGDCDTCKKGYEMKHGVCSDIDECSNRKLNACHDFAFCSNIMGSYTCQCRDGFRGDGFLCTDIDECQQNPCHPQASCINTPGSYMCKCPSGWTGDGVKNCINWLDTTCEKKEIACGRASHTSCLSVRMDKLVSVCECDANFRYNAEKNTCEDIDECSENRHNCDPSNSICVNTVGGFYCECAPGYEGVGGVCVDVDECSRDLGGCCITANCENHIGSVGCKCAIGFIGNGVECRLIFPISPTRVGCNEEWTKLCYSQNKTCHVDDEEIPQCGSCLVGHQPLNGKCLPLSGLGNCADPQKNDCDSNAECVDLHPGRHYCVCKVGYIGDGRHCDGPNCHLDVSMCHKNAYCKIDGKCHCNDGYEGDGITSCKCTVFLDNELKYLPIYTTGNEKTDSNQSGVGIPGTETNLPTDQKSSKHTLIEGANCTTNATAVGKTYSGSTVESSSGKPSQYTSVTVEPDVLQGVNLKPTEKNDTSKSQSSVIQRCTATDHSPCHILAHCDIPSGLCVCKPGYYGDGYFTCTKDWQDCTIDSTICDMRAICDLSTRRCRCIEGYIGDGVACEPDALDCMLRQNLCSDNANCIGRRCICAEGFTGDGTSCFPMKNVTDCSLCDANADCVDGVCQCLPGYLGNGAKCIADSNDCIRFPGICHRNGECDKQERRCKCLPGFRGDGIDCSQSQSCLQNKNVCHENAECLSTGVCQCKRGFIGDGTFCNAAILVSSEGGNAYPKSGNSECKDKCGSNSVCYNGSCICSPGYHKDKANVCVDVDECALGGYCNPSAKCVNLPGSYYCLCAHANGEKNCSAEAISFGGMKVDCGTDGMTLFLEADMARVDGRIFVRGQTENPFCSKKLSPLLNSSDSTFKVLYSHCNVRYEEPNTFSVTVVIQRHPMFITHSAEAYELKCSYPVGTLQASSNLNVSELATSNSIVEHGSGATCELTVTNENNVVIDTASVGQILRLALSVKPNDTYGILPRNCYAVNLETGERYSLTDKAGCSVDTQLFPEWTYENSSLTTVTFKTFKWPDSSMIRFQCDCSACVGPCPKVNCGRRREAILRRFRFRYIRNTKDDSEYDDDIHGLVINKEAGAFSPPLHIDEDEEEKLAEKEMDNWKYQGG</sequence>
<feature type="compositionally biased region" description="Low complexity" evidence="7">
    <location>
        <begin position="1760"/>
        <end position="1774"/>
    </location>
</feature>
<feature type="region of interest" description="Disordered" evidence="7">
    <location>
        <begin position="1538"/>
        <end position="1571"/>
    </location>
</feature>
<reference evidence="10 11" key="2">
    <citation type="submission" date="2018-10" db="EMBL/GenBank/DDBJ databases">
        <authorList>
            <consortium name="Pathogen Informatics"/>
        </authorList>
    </citation>
    <scope>NUCLEOTIDE SEQUENCE [LARGE SCALE GENOMIC DNA]</scope>
</reference>
<proteinExistence type="predicted"/>
<dbReference type="InterPro" id="IPR056953">
    <property type="entry name" value="CUT_N"/>
</dbReference>
<feature type="region of interest" description="Disordered" evidence="7">
    <location>
        <begin position="1202"/>
        <end position="1491"/>
    </location>
</feature>
<feature type="compositionally biased region" description="Polar residues" evidence="7">
    <location>
        <begin position="2018"/>
        <end position="2032"/>
    </location>
</feature>
<feature type="compositionally biased region" description="Low complexity" evidence="7">
    <location>
        <begin position="1214"/>
        <end position="1230"/>
    </location>
</feature>
<dbReference type="Gene3D" id="2.10.25.10">
    <property type="entry name" value="Laminin"/>
    <property type="match status" value="14"/>
</dbReference>
<feature type="domain" description="EGF-like" evidence="8">
    <location>
        <begin position="37"/>
        <end position="75"/>
    </location>
</feature>
<feature type="compositionally biased region" description="Polar residues" evidence="7">
    <location>
        <begin position="2081"/>
        <end position="2095"/>
    </location>
</feature>
<evidence type="ECO:0000256" key="4">
    <source>
        <dbReference type="ARBA" id="ARBA00023157"/>
    </source>
</evidence>
<feature type="compositionally biased region" description="Low complexity" evidence="7">
    <location>
        <begin position="838"/>
        <end position="850"/>
    </location>
</feature>
<feature type="compositionally biased region" description="Basic and acidic residues" evidence="7">
    <location>
        <begin position="1260"/>
        <end position="1272"/>
    </location>
</feature>
<feature type="compositionally biased region" description="Polar residues" evidence="7">
    <location>
        <begin position="755"/>
        <end position="809"/>
    </location>
</feature>
<feature type="domain" description="ZP" evidence="9">
    <location>
        <begin position="3184"/>
        <end position="3422"/>
    </location>
</feature>
<keyword evidence="4 6" id="KW-1015">Disulfide bond</keyword>
<feature type="compositionally biased region" description="Basic and acidic residues" evidence="7">
    <location>
        <begin position="517"/>
        <end position="526"/>
    </location>
</feature>
<keyword evidence="3" id="KW-0677">Repeat</keyword>
<dbReference type="SMART" id="SM00179">
    <property type="entry name" value="EGF_CA"/>
    <property type="match status" value="15"/>
</dbReference>
<dbReference type="Proteomes" id="UP000274131">
    <property type="component" value="Unassembled WGS sequence"/>
</dbReference>
<feature type="domain" description="EGF-like" evidence="8">
    <location>
        <begin position="3046"/>
        <end position="3083"/>
    </location>
</feature>
<dbReference type="SMART" id="SM00181">
    <property type="entry name" value="EGF"/>
    <property type="match status" value="28"/>
</dbReference>
<feature type="compositionally biased region" description="Polar residues" evidence="7">
    <location>
        <begin position="1118"/>
        <end position="1130"/>
    </location>
</feature>
<evidence type="ECO:0000256" key="2">
    <source>
        <dbReference type="ARBA" id="ARBA00022729"/>
    </source>
</evidence>
<dbReference type="WBParaSite" id="EVEC_0000921301-mRNA-1">
    <property type="protein sequence ID" value="EVEC_0000921301-mRNA-1"/>
    <property type="gene ID" value="EVEC_0000921301"/>
</dbReference>
<feature type="region of interest" description="Disordered" evidence="7">
    <location>
        <begin position="599"/>
        <end position="688"/>
    </location>
</feature>
<feature type="compositionally biased region" description="Polar residues" evidence="7">
    <location>
        <begin position="1730"/>
        <end position="1746"/>
    </location>
</feature>
<evidence type="ECO:0000259" key="8">
    <source>
        <dbReference type="PROSITE" id="PS50026"/>
    </source>
</evidence>
<dbReference type="PROSITE" id="PS01186">
    <property type="entry name" value="EGF_2"/>
    <property type="match status" value="13"/>
</dbReference>
<feature type="compositionally biased region" description="Polar residues" evidence="7">
    <location>
        <begin position="1900"/>
        <end position="1909"/>
    </location>
</feature>
<feature type="compositionally biased region" description="Basic and acidic residues" evidence="7">
    <location>
        <begin position="1360"/>
        <end position="1372"/>
    </location>
</feature>
<feature type="compositionally biased region" description="Polar residues" evidence="7">
    <location>
        <begin position="1631"/>
        <end position="1649"/>
    </location>
</feature>
<dbReference type="GO" id="GO:0005615">
    <property type="term" value="C:extracellular space"/>
    <property type="evidence" value="ECO:0007669"/>
    <property type="project" value="TreeGrafter"/>
</dbReference>
<dbReference type="InterPro" id="IPR001507">
    <property type="entry name" value="ZP_dom"/>
</dbReference>
<dbReference type="FunFam" id="2.10.25.10:FF:000555">
    <property type="entry name" value="Dumpy, isoform I"/>
    <property type="match status" value="1"/>
</dbReference>
<dbReference type="InterPro" id="IPR051586">
    <property type="entry name" value="PKC-binding_NELL"/>
</dbReference>
<keyword evidence="1 6" id="KW-0245">EGF-like domain</keyword>
<feature type="domain" description="EGF-like" evidence="8">
    <location>
        <begin position="2303"/>
        <end position="2341"/>
    </location>
</feature>
<feature type="disulfide bond" evidence="6">
    <location>
        <begin position="3"/>
        <end position="13"/>
    </location>
</feature>
<name>A0A158QBD8_ENTVE</name>
<accession>A0A158QBD8</accession>
<feature type="disulfide bond" evidence="6">
    <location>
        <begin position="3162"/>
        <end position="3171"/>
    </location>
</feature>
<feature type="compositionally biased region" description="Basic and acidic residues" evidence="7">
    <location>
        <begin position="1412"/>
        <end position="1435"/>
    </location>
</feature>
<dbReference type="InterPro" id="IPR001881">
    <property type="entry name" value="EGF-like_Ca-bd_dom"/>
</dbReference>
<feature type="domain" description="EGF-like" evidence="8">
    <location>
        <begin position="1"/>
        <end position="34"/>
    </location>
</feature>
<feature type="compositionally biased region" description="Acidic residues" evidence="7">
    <location>
        <begin position="527"/>
        <end position="538"/>
    </location>
</feature>
<feature type="domain" description="EGF-like" evidence="8">
    <location>
        <begin position="3135"/>
        <end position="3172"/>
    </location>
</feature>
<feature type="region of interest" description="Disordered" evidence="7">
    <location>
        <begin position="1012"/>
        <end position="1094"/>
    </location>
</feature>
<evidence type="ECO:0000259" key="9">
    <source>
        <dbReference type="PROSITE" id="PS51034"/>
    </source>
</evidence>
<dbReference type="GO" id="GO:0008201">
    <property type="term" value="F:heparin binding"/>
    <property type="evidence" value="ECO:0007669"/>
    <property type="project" value="TreeGrafter"/>
</dbReference>
<dbReference type="PROSITE" id="PS00022">
    <property type="entry name" value="EGF_1"/>
    <property type="match status" value="1"/>
</dbReference>
<feature type="compositionally biased region" description="Polar residues" evidence="7">
    <location>
        <begin position="1784"/>
        <end position="1808"/>
    </location>
</feature>
<feature type="compositionally biased region" description="Polar residues" evidence="7">
    <location>
        <begin position="606"/>
        <end position="622"/>
    </location>
</feature>
<keyword evidence="2" id="KW-0732">Signal</keyword>
<evidence type="ECO:0000313" key="10">
    <source>
        <dbReference type="EMBL" id="VDD93903.1"/>
    </source>
</evidence>
<feature type="domain" description="EGF-like" evidence="8">
    <location>
        <begin position="3007"/>
        <end position="3045"/>
    </location>
</feature>
<dbReference type="PROSITE" id="PS00010">
    <property type="entry name" value="ASX_HYDROXYL"/>
    <property type="match status" value="9"/>
</dbReference>
<evidence type="ECO:0000313" key="12">
    <source>
        <dbReference type="WBParaSite" id="EVEC_0000921301-mRNA-1"/>
    </source>
</evidence>
<feature type="compositionally biased region" description="Low complexity" evidence="7">
    <location>
        <begin position="1847"/>
        <end position="1857"/>
    </location>
</feature>
<feature type="domain" description="EGF-like" evidence="8">
    <location>
        <begin position="2660"/>
        <end position="2702"/>
    </location>
</feature>
<dbReference type="InterPro" id="IPR009030">
    <property type="entry name" value="Growth_fac_rcpt_cys_sf"/>
</dbReference>
<feature type="compositionally biased region" description="Basic and acidic residues" evidence="7">
    <location>
        <begin position="1950"/>
        <end position="1961"/>
    </location>
</feature>
<feature type="disulfide bond" evidence="6">
    <location>
        <begin position="24"/>
        <end position="33"/>
    </location>
</feature>
<feature type="compositionally biased region" description="Polar residues" evidence="7">
    <location>
        <begin position="1396"/>
        <end position="1406"/>
    </location>
</feature>